<feature type="compositionally biased region" description="Low complexity" evidence="1">
    <location>
        <begin position="19"/>
        <end position="36"/>
    </location>
</feature>
<proteinExistence type="predicted"/>
<name>A0AAV5EBN7_ELECO</name>
<evidence type="ECO:0000256" key="1">
    <source>
        <dbReference type="SAM" id="MobiDB-lite"/>
    </source>
</evidence>
<evidence type="ECO:0000313" key="2">
    <source>
        <dbReference type="EMBL" id="GJN20529.1"/>
    </source>
</evidence>
<evidence type="ECO:0000313" key="3">
    <source>
        <dbReference type="Proteomes" id="UP001054889"/>
    </source>
</evidence>
<dbReference type="Proteomes" id="UP001054889">
    <property type="component" value="Unassembled WGS sequence"/>
</dbReference>
<comment type="caution">
    <text evidence="2">The sequence shown here is derived from an EMBL/GenBank/DDBJ whole genome shotgun (WGS) entry which is preliminary data.</text>
</comment>
<keyword evidence="3" id="KW-1185">Reference proteome</keyword>
<gene>
    <name evidence="2" type="primary">gb07920</name>
    <name evidence="2" type="ORF">PR202_gb07920</name>
</gene>
<dbReference type="EMBL" id="BQKI01000075">
    <property type="protein sequence ID" value="GJN20529.1"/>
    <property type="molecule type" value="Genomic_DNA"/>
</dbReference>
<reference evidence="2" key="1">
    <citation type="journal article" date="2018" name="DNA Res.">
        <title>Multiple hybrid de novo genome assembly of finger millet, an orphan allotetraploid crop.</title>
        <authorList>
            <person name="Hatakeyama M."/>
            <person name="Aluri S."/>
            <person name="Balachadran M.T."/>
            <person name="Sivarajan S.R."/>
            <person name="Patrignani A."/>
            <person name="Gruter S."/>
            <person name="Poveda L."/>
            <person name="Shimizu-Inatsugi R."/>
            <person name="Baeten J."/>
            <person name="Francoijs K.J."/>
            <person name="Nataraja K.N."/>
            <person name="Reddy Y.A.N."/>
            <person name="Phadnis S."/>
            <person name="Ravikumar R.L."/>
            <person name="Schlapbach R."/>
            <person name="Sreeman S.M."/>
            <person name="Shimizu K.K."/>
        </authorList>
    </citation>
    <scope>NUCLEOTIDE SEQUENCE</scope>
</reference>
<dbReference type="AlphaFoldDB" id="A0AAV5EBN7"/>
<organism evidence="2 3">
    <name type="scientific">Eleusine coracana subsp. coracana</name>
    <dbReference type="NCBI Taxonomy" id="191504"/>
    <lineage>
        <taxon>Eukaryota</taxon>
        <taxon>Viridiplantae</taxon>
        <taxon>Streptophyta</taxon>
        <taxon>Embryophyta</taxon>
        <taxon>Tracheophyta</taxon>
        <taxon>Spermatophyta</taxon>
        <taxon>Magnoliopsida</taxon>
        <taxon>Liliopsida</taxon>
        <taxon>Poales</taxon>
        <taxon>Poaceae</taxon>
        <taxon>PACMAD clade</taxon>
        <taxon>Chloridoideae</taxon>
        <taxon>Cynodonteae</taxon>
        <taxon>Eleusininae</taxon>
        <taxon>Eleusine</taxon>
    </lineage>
</organism>
<accession>A0AAV5EBN7</accession>
<reference evidence="2" key="2">
    <citation type="submission" date="2021-12" db="EMBL/GenBank/DDBJ databases">
        <title>Resequencing data analysis of finger millet.</title>
        <authorList>
            <person name="Hatakeyama M."/>
            <person name="Aluri S."/>
            <person name="Balachadran M.T."/>
            <person name="Sivarajan S.R."/>
            <person name="Poveda L."/>
            <person name="Shimizu-Inatsugi R."/>
            <person name="Schlapbach R."/>
            <person name="Sreeman S.M."/>
            <person name="Shimizu K.K."/>
        </authorList>
    </citation>
    <scope>NUCLEOTIDE SEQUENCE</scope>
</reference>
<sequence>MVPPTRSSSSQSLVVTSNRRSLAPRLRLPLPASARLVSPSGGVQTPSSELHDGEGEQGRAAMRPSTKLHKLRLQPVNVYTVAGKAASTPTSGRPLPRADLPHLAATLLFVALQVTRMVPPHADAARG</sequence>
<protein>
    <submittedName>
        <fullName evidence="2">Uncharacterized protein</fullName>
    </submittedName>
</protein>
<feature type="region of interest" description="Disordered" evidence="1">
    <location>
        <begin position="1"/>
        <end position="69"/>
    </location>
</feature>